<dbReference type="Proteomes" id="UP000265180">
    <property type="component" value="Chromosome 19"/>
</dbReference>
<dbReference type="GO" id="GO:0043240">
    <property type="term" value="C:Fanconi anaemia nuclear complex"/>
    <property type="evidence" value="ECO:0007669"/>
    <property type="project" value="InterPro"/>
</dbReference>
<dbReference type="PANTHER" id="PTHR14890:SF1">
    <property type="entry name" value="FANCONI ANEMIA CORE COMPLEX-ASSOCIATED PROTEIN 100"/>
    <property type="match status" value="1"/>
</dbReference>
<accession>A0A3P9MQ57</accession>
<reference evidence="2" key="3">
    <citation type="submission" date="2025-08" db="UniProtKB">
        <authorList>
            <consortium name="Ensembl"/>
        </authorList>
    </citation>
    <scope>IDENTIFICATION</scope>
    <source>
        <strain evidence="2">HNI</strain>
    </source>
</reference>
<dbReference type="Pfam" id="PF15146">
    <property type="entry name" value="FANCAA"/>
    <property type="match status" value="1"/>
</dbReference>
<dbReference type="SUPFAM" id="SSF101908">
    <property type="entry name" value="Putative isomerase YbhE"/>
    <property type="match status" value="1"/>
</dbReference>
<dbReference type="InterPro" id="IPR029251">
    <property type="entry name" value="Faap100"/>
</dbReference>
<protein>
    <submittedName>
        <fullName evidence="2">FA core complex associated protein 100</fullName>
    </submittedName>
</protein>
<reference evidence="2" key="4">
    <citation type="submission" date="2025-09" db="UniProtKB">
        <authorList>
            <consortium name="Ensembl"/>
        </authorList>
    </citation>
    <scope>IDENTIFICATION</scope>
    <source>
        <strain evidence="2">HNI</strain>
    </source>
</reference>
<reference key="1">
    <citation type="journal article" date="2007" name="Nature">
        <title>The medaka draft genome and insights into vertebrate genome evolution.</title>
        <authorList>
            <person name="Kasahara M."/>
            <person name="Naruse K."/>
            <person name="Sasaki S."/>
            <person name="Nakatani Y."/>
            <person name="Qu W."/>
            <person name="Ahsan B."/>
            <person name="Yamada T."/>
            <person name="Nagayasu Y."/>
            <person name="Doi K."/>
            <person name="Kasai Y."/>
            <person name="Jindo T."/>
            <person name="Kobayashi D."/>
            <person name="Shimada A."/>
            <person name="Toyoda A."/>
            <person name="Kuroki Y."/>
            <person name="Fujiyama A."/>
            <person name="Sasaki T."/>
            <person name="Shimizu A."/>
            <person name="Asakawa S."/>
            <person name="Shimizu N."/>
            <person name="Hashimoto S."/>
            <person name="Yang J."/>
            <person name="Lee Y."/>
            <person name="Matsushima K."/>
            <person name="Sugano S."/>
            <person name="Sakaizumi M."/>
            <person name="Narita T."/>
            <person name="Ohishi K."/>
            <person name="Haga S."/>
            <person name="Ohta F."/>
            <person name="Nomoto H."/>
            <person name="Nogata K."/>
            <person name="Morishita T."/>
            <person name="Endo T."/>
            <person name="Shin-I T."/>
            <person name="Takeda H."/>
            <person name="Morishita S."/>
            <person name="Kohara Y."/>
        </authorList>
    </citation>
    <scope>NUCLEOTIDE SEQUENCE [LARGE SCALE GENOMIC DNA]</scope>
    <source>
        <strain>Hd-rR</strain>
    </source>
</reference>
<organism evidence="2 3">
    <name type="scientific">Oryzias latipes</name>
    <name type="common">Japanese rice fish</name>
    <name type="synonym">Japanese killifish</name>
    <dbReference type="NCBI Taxonomy" id="8090"/>
    <lineage>
        <taxon>Eukaryota</taxon>
        <taxon>Metazoa</taxon>
        <taxon>Chordata</taxon>
        <taxon>Craniata</taxon>
        <taxon>Vertebrata</taxon>
        <taxon>Euteleostomi</taxon>
        <taxon>Actinopterygii</taxon>
        <taxon>Neopterygii</taxon>
        <taxon>Teleostei</taxon>
        <taxon>Neoteleostei</taxon>
        <taxon>Acanthomorphata</taxon>
        <taxon>Ovalentaria</taxon>
        <taxon>Atherinomorphae</taxon>
        <taxon>Beloniformes</taxon>
        <taxon>Adrianichthyidae</taxon>
        <taxon>Oryziinae</taxon>
        <taxon>Oryzias</taxon>
    </lineage>
</organism>
<dbReference type="PANTHER" id="PTHR14890">
    <property type="entry name" value="FANCONI ANEMIA CORE COMPLEX-ASSOCIATED PROTEIN 100"/>
    <property type="match status" value="1"/>
</dbReference>
<proteinExistence type="predicted"/>
<evidence type="ECO:0000313" key="2">
    <source>
        <dbReference type="Ensembl" id="ENSORLP00020035099.1"/>
    </source>
</evidence>
<feature type="region of interest" description="Disordered" evidence="1">
    <location>
        <begin position="715"/>
        <end position="735"/>
    </location>
</feature>
<evidence type="ECO:0000256" key="1">
    <source>
        <dbReference type="SAM" id="MobiDB-lite"/>
    </source>
</evidence>
<dbReference type="GO" id="GO:0036297">
    <property type="term" value="P:interstrand cross-link repair"/>
    <property type="evidence" value="ECO:0007669"/>
    <property type="project" value="InterPro"/>
</dbReference>
<evidence type="ECO:0000313" key="3">
    <source>
        <dbReference type="Proteomes" id="UP000265180"/>
    </source>
</evidence>
<sequence>MEGRCAVDTWTEFGFLRASNTPKVELVVGTHVVVCTGDEEVYVFNVQEKRFAVGPMDKKFSVCLFYFVNMCFVLQAVLQFPEGVVDLNESHDKHLLVACCSGVYRVDLQPLLVRPHGSSASSDPAELKISSEFCVLGGRGLSSLLLVGPLLLTLGQRNASWLLTLYKTAQQKQPGSYEMLRSFSLPRLSPVLQGSAETEHTRRSLLICVHSGCPTLPVPSGSLLTHRQFGIEPVLFKLLFGVDAALAKSPVVIWGLPDGRLCFLPLHLSGSQIQVLHSLEQPVAFVGASVVSETDPGQAQCLVAVGERGRVVLIRTDRSGPETGGSTAGFAERCVPGPVKCCCVDNNRLYYSTGSDLLTLNLLGSSGRQDAAVQIPTSLNVCRVIALAVHTCNVAGEVQLIGLSDRGTLSGIKLPNGEQEVGMSKLPASQVGRSVRDLLSAIGDICERASALKTVIKSQNLTLKRLNQVVNTSFLLKSPEEHLPTEEKPIRCCATVDWSRLLLKDSLNLTCVLENSSSYTLERGWTLCISVCPLSCSPVEAEEASSNFTFPILNLSPGGALEVSVPVAAAGGAAFPLTVNCSLAFSLLGVLEEQELESFAGLQSSFFTFSLNSLTVDWLHALQVIGPTAAQRSRATTDAVQAFLSSRQMKRRQGADGGGESSAVYSACVWVSLELLRDTLRTRRLGLGTSEEESAPLSLSLLNWLLFESHGGVKMGRRGDQDGTSSSEVHARSPNEATVKLSVKEVNEENSVKEAHVEVQIESSSVAAVCGLRHAVLRRLQSLLAMVPVETAAAKMVQISDLKSALQRAEIQQSGISEALSSDVSSAQMNPFLLDVYQKLRDNRLLMI</sequence>
<dbReference type="AlphaFoldDB" id="A0A3P9MQ57"/>
<reference evidence="2 3" key="2">
    <citation type="submission" date="2017-04" db="EMBL/GenBank/DDBJ databases">
        <title>CpG methylation of centromeres and impact of large insertions on vertebrate speciation.</title>
        <authorList>
            <person name="Ichikawa K."/>
            <person name="Yoshimura J."/>
            <person name="Morishita S."/>
        </authorList>
    </citation>
    <scope>NUCLEOTIDE SEQUENCE</scope>
    <source>
        <strain evidence="2 3">HNI</strain>
    </source>
</reference>
<dbReference type="Ensembl" id="ENSORLT00020030399.1">
    <property type="protein sequence ID" value="ENSORLP00020035099.1"/>
    <property type="gene ID" value="ENSORLG00020021923.1"/>
</dbReference>
<name>A0A3P9MQ57_ORYLA</name>